<proteinExistence type="predicted"/>
<evidence type="ECO:0000313" key="4">
    <source>
        <dbReference type="Proteomes" id="UP000575469"/>
    </source>
</evidence>
<comment type="caution">
    <text evidence="3">The sequence shown here is derived from an EMBL/GenBank/DDBJ whole genome shotgun (WGS) entry which is preliminary data.</text>
</comment>
<dbReference type="Pfam" id="PF12728">
    <property type="entry name" value="HTH_17"/>
    <property type="match status" value="1"/>
</dbReference>
<dbReference type="InterPro" id="IPR041657">
    <property type="entry name" value="HTH_17"/>
</dbReference>
<reference evidence="3 4" key="1">
    <citation type="submission" date="2020-04" db="EMBL/GenBank/DDBJ databases">
        <title>Ralstonia insidiosa genome sequencing and assembly.</title>
        <authorList>
            <person name="Martins R.C.R."/>
            <person name="Perdigao-Neto L.V."/>
            <person name="Levin A.S.S."/>
            <person name="Costa S.F."/>
        </authorList>
    </citation>
    <scope>NUCLEOTIDE SEQUENCE [LARGE SCALE GENOMIC DNA]</scope>
    <source>
        <strain evidence="3 4">5047</strain>
    </source>
</reference>
<gene>
    <name evidence="3" type="ORF">HGR00_22445</name>
</gene>
<organism evidence="3 4">
    <name type="scientific">Ralstonia insidiosa</name>
    <dbReference type="NCBI Taxonomy" id="190721"/>
    <lineage>
        <taxon>Bacteria</taxon>
        <taxon>Pseudomonadati</taxon>
        <taxon>Pseudomonadota</taxon>
        <taxon>Betaproteobacteria</taxon>
        <taxon>Burkholderiales</taxon>
        <taxon>Burkholderiaceae</taxon>
        <taxon>Ralstonia</taxon>
    </lineage>
</organism>
<evidence type="ECO:0000259" key="2">
    <source>
        <dbReference type="Pfam" id="PF12728"/>
    </source>
</evidence>
<feature type="domain" description="Helix-turn-helix" evidence="2">
    <location>
        <begin position="4"/>
        <end position="55"/>
    </location>
</feature>
<dbReference type="AlphaFoldDB" id="A0A848P7T2"/>
<dbReference type="RefSeq" id="WP_169341267.1">
    <property type="nucleotide sequence ID" value="NZ_JABBZM010000024.1"/>
</dbReference>
<dbReference type="Gene3D" id="1.10.238.160">
    <property type="match status" value="1"/>
</dbReference>
<accession>A0A848P7T2</accession>
<dbReference type="Proteomes" id="UP000575469">
    <property type="component" value="Unassembled WGS sequence"/>
</dbReference>
<protein>
    <submittedName>
        <fullName evidence="3">Helix-turn-helix domain-containing protein</fullName>
    </submittedName>
</protein>
<dbReference type="InterPro" id="IPR009061">
    <property type="entry name" value="DNA-bd_dom_put_sf"/>
</dbReference>
<dbReference type="SUPFAM" id="SSF46955">
    <property type="entry name" value="Putative DNA-binding domain"/>
    <property type="match status" value="1"/>
</dbReference>
<evidence type="ECO:0000256" key="1">
    <source>
        <dbReference type="SAM" id="MobiDB-lite"/>
    </source>
</evidence>
<dbReference type="EMBL" id="JABBZM010000024">
    <property type="protein sequence ID" value="NMV40676.1"/>
    <property type="molecule type" value="Genomic_DNA"/>
</dbReference>
<evidence type="ECO:0000313" key="3">
    <source>
        <dbReference type="EMBL" id="NMV40676.1"/>
    </source>
</evidence>
<feature type="region of interest" description="Disordered" evidence="1">
    <location>
        <begin position="65"/>
        <end position="88"/>
    </location>
</feature>
<name>A0A848P7T2_9RALS</name>
<sequence length="88" mass="9809">MEDLLTPKTLAAALGLAEQTIYNRHSTGGDLPPCIKLGRLLRFRPVDVEAWLAKQLGATENPVVQERTHVPRRRGRPTKAEQVAARRT</sequence>